<dbReference type="InterPro" id="IPR027383">
    <property type="entry name" value="Znf_put"/>
</dbReference>
<feature type="transmembrane region" description="Helical" evidence="3">
    <location>
        <begin position="102"/>
        <end position="120"/>
    </location>
</feature>
<dbReference type="Proteomes" id="UP000292118">
    <property type="component" value="Chromosome"/>
</dbReference>
<feature type="transmembrane region" description="Helical" evidence="3">
    <location>
        <begin position="165"/>
        <end position="186"/>
    </location>
</feature>
<evidence type="ECO:0000256" key="1">
    <source>
        <dbReference type="ARBA" id="ARBA00023015"/>
    </source>
</evidence>
<evidence type="ECO:0000313" key="6">
    <source>
        <dbReference type="Proteomes" id="UP000292118"/>
    </source>
</evidence>
<organism evidence="5 6">
    <name type="scientific">Xylanimonas protaetiae</name>
    <dbReference type="NCBI Taxonomy" id="2509457"/>
    <lineage>
        <taxon>Bacteria</taxon>
        <taxon>Bacillati</taxon>
        <taxon>Actinomycetota</taxon>
        <taxon>Actinomycetes</taxon>
        <taxon>Micrococcales</taxon>
        <taxon>Promicromonosporaceae</taxon>
        <taxon>Xylanimonas</taxon>
    </lineage>
</organism>
<accession>A0A4P6F9T3</accession>
<gene>
    <name evidence="5" type="ORF">ET471_08855</name>
</gene>
<keyword evidence="1" id="KW-0805">Transcription regulation</keyword>
<dbReference type="InterPro" id="IPR041916">
    <property type="entry name" value="Anti_sigma_zinc_sf"/>
</dbReference>
<evidence type="ECO:0000256" key="3">
    <source>
        <dbReference type="SAM" id="Phobius"/>
    </source>
</evidence>
<keyword evidence="3" id="KW-0812">Transmembrane</keyword>
<dbReference type="OrthoDB" id="4864508at2"/>
<dbReference type="AlphaFoldDB" id="A0A4P6F9T3"/>
<protein>
    <recommendedName>
        <fullName evidence="4">Putative zinc-finger domain-containing protein</fullName>
    </recommendedName>
</protein>
<feature type="domain" description="Putative zinc-finger" evidence="4">
    <location>
        <begin position="14"/>
        <end position="40"/>
    </location>
</feature>
<evidence type="ECO:0000313" key="5">
    <source>
        <dbReference type="EMBL" id="QAY70137.1"/>
    </source>
</evidence>
<keyword evidence="6" id="KW-1185">Reference proteome</keyword>
<evidence type="ECO:0000259" key="4">
    <source>
        <dbReference type="Pfam" id="PF13490"/>
    </source>
</evidence>
<reference evidence="5 6" key="1">
    <citation type="submission" date="2019-01" db="EMBL/GenBank/DDBJ databases">
        <title>Genome sequencing of strain FW10M-9.</title>
        <authorList>
            <person name="Heo J."/>
            <person name="Kim S.-J."/>
            <person name="Kim J.-S."/>
            <person name="Hong S.-B."/>
            <person name="Kwon S.-W."/>
        </authorList>
    </citation>
    <scope>NUCLEOTIDE SEQUENCE [LARGE SCALE GENOMIC DNA]</scope>
    <source>
        <strain evidence="5 6">FW10M-9</strain>
    </source>
</reference>
<proteinExistence type="predicted"/>
<dbReference type="EMBL" id="CP035493">
    <property type="protein sequence ID" value="QAY70137.1"/>
    <property type="molecule type" value="Genomic_DNA"/>
</dbReference>
<feature type="transmembrane region" description="Helical" evidence="3">
    <location>
        <begin position="219"/>
        <end position="239"/>
    </location>
</feature>
<keyword evidence="3" id="KW-1133">Transmembrane helix</keyword>
<keyword evidence="2" id="KW-0804">Transcription</keyword>
<evidence type="ECO:0000256" key="2">
    <source>
        <dbReference type="ARBA" id="ARBA00023163"/>
    </source>
</evidence>
<keyword evidence="3" id="KW-0472">Membrane</keyword>
<dbReference type="KEGG" id="xya:ET471_08855"/>
<feature type="transmembrane region" description="Helical" evidence="3">
    <location>
        <begin position="192"/>
        <end position="212"/>
    </location>
</feature>
<dbReference type="Pfam" id="PF13490">
    <property type="entry name" value="zf-HC2"/>
    <property type="match status" value="1"/>
</dbReference>
<dbReference type="Gene3D" id="1.10.10.1320">
    <property type="entry name" value="Anti-sigma factor, zinc-finger domain"/>
    <property type="match status" value="1"/>
</dbReference>
<feature type="transmembrane region" description="Helical" evidence="3">
    <location>
        <begin position="126"/>
        <end position="144"/>
    </location>
</feature>
<name>A0A4P6F9T3_9MICO</name>
<sequence length="278" mass="28118">MGMSEWHVDPATWQAYAAGRLDPAAEAAVETHVTGCPVCRDAARPVALAADDPLTGGYAPVWRAVHAEIGAPRPPAHLRWLRRLGLPDDAVVVLAAAGDLRLPWALAVGGAVLSAIVAAHVGRAELAFLLLAPLVPLVAVAAAFDATDPLREVAGPTPFSKLRLALLRTAATLAVAVPSTALVGAAVPALHALAWVWLLPSLCLSGAALVLLTRLSARTACGVVGAGWAAAVVAVDQAGHLDAVSGGGTQAGFALVAVLLGIVLTRALTTLPAMGAPR</sequence>
<feature type="transmembrane region" description="Helical" evidence="3">
    <location>
        <begin position="251"/>
        <end position="269"/>
    </location>
</feature>